<evidence type="ECO:0000313" key="2">
    <source>
        <dbReference type="EMBL" id="KOG90828.1"/>
    </source>
</evidence>
<proteinExistence type="predicted"/>
<organism evidence="2 3">
    <name type="scientific">Streptomyces varsoviensis</name>
    <dbReference type="NCBI Taxonomy" id="67373"/>
    <lineage>
        <taxon>Bacteria</taxon>
        <taxon>Bacillati</taxon>
        <taxon>Actinomycetota</taxon>
        <taxon>Actinomycetes</taxon>
        <taxon>Kitasatosporales</taxon>
        <taxon>Streptomycetaceae</taxon>
        <taxon>Streptomyces</taxon>
    </lineage>
</organism>
<dbReference type="EMBL" id="LGUT01000536">
    <property type="protein sequence ID" value="KOG90828.1"/>
    <property type="molecule type" value="Genomic_DNA"/>
</dbReference>
<dbReference type="Pfam" id="PF12680">
    <property type="entry name" value="SnoaL_2"/>
    <property type="match status" value="1"/>
</dbReference>
<comment type="caution">
    <text evidence="2">The sequence shown here is derived from an EMBL/GenBank/DDBJ whole genome shotgun (WGS) entry which is preliminary data.</text>
</comment>
<sequence length="148" mass="16032">MSDTTTPSAVFRHGLDLLVAGDIDAWVGLWDEDGVCEFPFAPPGAPRRLDGKEAVRAYMAGYPDMVDIAGFPYVEVHQTENPEVIIVEMRAEGRVVSTGRPYEMSYIVVATVKNGLFTHYRDYWNPLAAGELAAGPDAPWSGAPSSAA</sequence>
<dbReference type="InterPro" id="IPR037401">
    <property type="entry name" value="SnoaL-like"/>
</dbReference>
<gene>
    <name evidence="2" type="ORF">ADK38_06545</name>
</gene>
<dbReference type="Gene3D" id="3.10.450.50">
    <property type="match status" value="1"/>
</dbReference>
<evidence type="ECO:0000259" key="1">
    <source>
        <dbReference type="Pfam" id="PF12680"/>
    </source>
</evidence>
<dbReference type="Proteomes" id="UP000037020">
    <property type="component" value="Unassembled WGS sequence"/>
</dbReference>
<feature type="domain" description="SnoaL-like" evidence="1">
    <location>
        <begin position="15"/>
        <end position="119"/>
    </location>
</feature>
<dbReference type="RefSeq" id="WP_030879864.1">
    <property type="nucleotide sequence ID" value="NZ_JBIRHZ010000006.1"/>
</dbReference>
<dbReference type="SUPFAM" id="SSF54427">
    <property type="entry name" value="NTF2-like"/>
    <property type="match status" value="1"/>
</dbReference>
<reference evidence="2 3" key="1">
    <citation type="submission" date="2015-07" db="EMBL/GenBank/DDBJ databases">
        <authorList>
            <person name="Ju K.-S."/>
            <person name="Doroghazi J.R."/>
            <person name="Metcalf W.W."/>
        </authorList>
    </citation>
    <scope>NUCLEOTIDE SEQUENCE [LARGE SCALE GENOMIC DNA]</scope>
    <source>
        <strain evidence="2 3">NRRL B-3589</strain>
    </source>
</reference>
<dbReference type="InterPro" id="IPR032710">
    <property type="entry name" value="NTF2-like_dom_sf"/>
</dbReference>
<name>A0ABR5JBJ5_9ACTN</name>
<evidence type="ECO:0000313" key="3">
    <source>
        <dbReference type="Proteomes" id="UP000037020"/>
    </source>
</evidence>
<protein>
    <submittedName>
        <fullName evidence="2">Phenazine biosynthesis protein PhzA/PhzB</fullName>
    </submittedName>
</protein>
<accession>A0ABR5JBJ5</accession>
<keyword evidence="3" id="KW-1185">Reference proteome</keyword>